<feature type="transmembrane region" description="Helical" evidence="2">
    <location>
        <begin position="248"/>
        <end position="266"/>
    </location>
</feature>
<evidence type="ECO:0000313" key="3">
    <source>
        <dbReference type="EMBL" id="PPQ74579.1"/>
    </source>
</evidence>
<evidence type="ECO:0000256" key="1">
    <source>
        <dbReference type="SAM" id="MobiDB-lite"/>
    </source>
</evidence>
<proteinExistence type="predicted"/>
<organism evidence="3 4">
    <name type="scientific">Panaeolus cyanescens</name>
    <dbReference type="NCBI Taxonomy" id="181874"/>
    <lineage>
        <taxon>Eukaryota</taxon>
        <taxon>Fungi</taxon>
        <taxon>Dikarya</taxon>
        <taxon>Basidiomycota</taxon>
        <taxon>Agaricomycotina</taxon>
        <taxon>Agaricomycetes</taxon>
        <taxon>Agaricomycetidae</taxon>
        <taxon>Agaricales</taxon>
        <taxon>Agaricineae</taxon>
        <taxon>Galeropsidaceae</taxon>
        <taxon>Panaeolus</taxon>
    </lineage>
</organism>
<evidence type="ECO:0000256" key="2">
    <source>
        <dbReference type="SAM" id="Phobius"/>
    </source>
</evidence>
<reference evidence="3 4" key="1">
    <citation type="journal article" date="2018" name="Evol. Lett.">
        <title>Horizontal gene cluster transfer increased hallucinogenic mushroom diversity.</title>
        <authorList>
            <person name="Reynolds H.T."/>
            <person name="Vijayakumar V."/>
            <person name="Gluck-Thaler E."/>
            <person name="Korotkin H.B."/>
            <person name="Matheny P.B."/>
            <person name="Slot J.C."/>
        </authorList>
    </citation>
    <scope>NUCLEOTIDE SEQUENCE [LARGE SCALE GENOMIC DNA]</scope>
    <source>
        <strain evidence="3 4">2629</strain>
    </source>
</reference>
<dbReference type="OrthoDB" id="3037019at2759"/>
<gene>
    <name evidence="3" type="ORF">CVT24_004650</name>
</gene>
<name>A0A409W7R1_9AGAR</name>
<feature type="region of interest" description="Disordered" evidence="1">
    <location>
        <begin position="290"/>
        <end position="309"/>
    </location>
</feature>
<dbReference type="EMBL" id="NHTK01005743">
    <property type="protein sequence ID" value="PPQ74579.1"/>
    <property type="molecule type" value="Genomic_DNA"/>
</dbReference>
<keyword evidence="2" id="KW-0472">Membrane</keyword>
<dbReference type="AlphaFoldDB" id="A0A409W7R1"/>
<comment type="caution">
    <text evidence="3">The sequence shown here is derived from an EMBL/GenBank/DDBJ whole genome shotgun (WGS) entry which is preliminary data.</text>
</comment>
<keyword evidence="4" id="KW-1185">Reference proteome</keyword>
<dbReference type="InParanoid" id="A0A409W7R1"/>
<sequence>MASGQLSWNEEQLAWIAADHDLLSSYQVLKYANVGLLTILLYDHAITFNMETLNLLQGSKDMVAELEAAQDIIYDHSIFSPRISMRDCPISGIMKVPPVIECTAKLFTAFPTVVAVTSVELMLILRVLALYSNGKRMARFLITAFFIQLGIWSGIAILILVNTRPIHGERVFTGCLFVVPKYAVIGWVPGLLFEILLIVLTIHKARKYGRFSSTLKVLTRDSVLYFGIISGVFLFNIIYYVVGRHILAPSLILPSNVVTCIAAARLTMNIRRFTMDEGMQTLAQNGLGTIAHPGPPRPDNAVKPVPFRPREHIPTDEELAHEENELRIMNQQQHTQ</sequence>
<feature type="transmembrane region" description="Helical" evidence="2">
    <location>
        <begin position="106"/>
        <end position="128"/>
    </location>
</feature>
<feature type="region of interest" description="Disordered" evidence="1">
    <location>
        <begin position="314"/>
        <end position="336"/>
    </location>
</feature>
<feature type="transmembrane region" description="Helical" evidence="2">
    <location>
        <begin position="223"/>
        <end position="242"/>
    </location>
</feature>
<keyword evidence="2" id="KW-0812">Transmembrane</keyword>
<protein>
    <recommendedName>
        <fullName evidence="5">G-protein coupled receptors family 1 profile domain-containing protein</fullName>
    </recommendedName>
</protein>
<feature type="transmembrane region" description="Helical" evidence="2">
    <location>
        <begin position="182"/>
        <end position="202"/>
    </location>
</feature>
<dbReference type="Proteomes" id="UP000284842">
    <property type="component" value="Unassembled WGS sequence"/>
</dbReference>
<evidence type="ECO:0000313" key="4">
    <source>
        <dbReference type="Proteomes" id="UP000284842"/>
    </source>
</evidence>
<feature type="transmembrane region" description="Helical" evidence="2">
    <location>
        <begin position="140"/>
        <end position="162"/>
    </location>
</feature>
<evidence type="ECO:0008006" key="5">
    <source>
        <dbReference type="Google" id="ProtNLM"/>
    </source>
</evidence>
<keyword evidence="2" id="KW-1133">Transmembrane helix</keyword>
<accession>A0A409W7R1</accession>